<accession>A0A3G5A9G1</accession>
<gene>
    <name evidence="1" type="ORF">Hyperionvirus14_5</name>
</gene>
<proteinExistence type="predicted"/>
<name>A0A3G5A9G1_9VIRU</name>
<evidence type="ECO:0000313" key="1">
    <source>
        <dbReference type="EMBL" id="AYV83916.1"/>
    </source>
</evidence>
<dbReference type="EMBL" id="MK072396">
    <property type="protein sequence ID" value="AYV83916.1"/>
    <property type="molecule type" value="Genomic_DNA"/>
</dbReference>
<protein>
    <submittedName>
        <fullName evidence="1">Uncharacterized protein</fullName>
    </submittedName>
</protein>
<organism evidence="1">
    <name type="scientific">Hyperionvirus sp</name>
    <dbReference type="NCBI Taxonomy" id="2487770"/>
    <lineage>
        <taxon>Viruses</taxon>
        <taxon>Varidnaviria</taxon>
        <taxon>Bamfordvirae</taxon>
        <taxon>Nucleocytoviricota</taxon>
        <taxon>Megaviricetes</taxon>
        <taxon>Imitervirales</taxon>
        <taxon>Mimiviridae</taxon>
        <taxon>Klosneuvirinae</taxon>
    </lineage>
</organism>
<sequence>MASHLELKPDDKHFFKTILKWASLSVVSLVSLATYASKLRKTYSSPSFLNNKRAPPPLKDLVPLIFNDEKTDHTFGPYLLISPSHLTKTPSPPIEIPKLTEYPFTLPTISSILSYTNQYNLTTNDKSSKILKLWKTTKVYHPNGTTWQSFMRPDNQSYIRIPDHTNLPPKWKTDVLIADTPTHRIILYLKIWDKYLNNFADYDRLISHMPLFPADPETHVMSPHDDNLPVLFSLATI</sequence>
<reference evidence="1" key="1">
    <citation type="submission" date="2018-10" db="EMBL/GenBank/DDBJ databases">
        <title>Hidden diversity of soil giant viruses.</title>
        <authorList>
            <person name="Schulz F."/>
            <person name="Alteio L."/>
            <person name="Goudeau D."/>
            <person name="Ryan E.M."/>
            <person name="Malmstrom R.R."/>
            <person name="Blanchard J."/>
            <person name="Woyke T."/>
        </authorList>
    </citation>
    <scope>NUCLEOTIDE SEQUENCE</scope>
    <source>
        <strain evidence="1">HYV1</strain>
    </source>
</reference>